<proteinExistence type="predicted"/>
<dbReference type="PANTHER" id="PTHR13847:SF287">
    <property type="entry name" value="FAD-DEPENDENT OXIDOREDUCTASE DOMAIN-CONTAINING PROTEIN 1"/>
    <property type="match status" value="1"/>
</dbReference>
<dbReference type="SUPFAM" id="SSF51905">
    <property type="entry name" value="FAD/NAD(P)-binding domain"/>
    <property type="match status" value="1"/>
</dbReference>
<protein>
    <submittedName>
        <fullName evidence="3">Sarcosine oxidase subunit beta</fullName>
        <ecNumber evidence="3">1.5.3.1</ecNumber>
    </submittedName>
</protein>
<dbReference type="EC" id="1.5.3.1" evidence="3"/>
<dbReference type="GO" id="GO:0008115">
    <property type="term" value="F:sarcosine oxidase activity"/>
    <property type="evidence" value="ECO:0007669"/>
    <property type="project" value="UniProtKB-EC"/>
</dbReference>
<evidence type="ECO:0000313" key="3">
    <source>
        <dbReference type="EMBL" id="MET4575479.1"/>
    </source>
</evidence>
<evidence type="ECO:0000313" key="4">
    <source>
        <dbReference type="Proteomes" id="UP001549320"/>
    </source>
</evidence>
<gene>
    <name evidence="3" type="ORF">ABIE13_000576</name>
</gene>
<comment type="caution">
    <text evidence="3">The sequence shown here is derived from an EMBL/GenBank/DDBJ whole genome shotgun (WGS) entry which is preliminary data.</text>
</comment>
<dbReference type="InterPro" id="IPR036188">
    <property type="entry name" value="FAD/NAD-bd_sf"/>
</dbReference>
<evidence type="ECO:0000259" key="2">
    <source>
        <dbReference type="Pfam" id="PF01266"/>
    </source>
</evidence>
<feature type="domain" description="FAD dependent oxidoreductase" evidence="2">
    <location>
        <begin position="8"/>
        <end position="352"/>
    </location>
</feature>
<dbReference type="Proteomes" id="UP001549320">
    <property type="component" value="Unassembled WGS sequence"/>
</dbReference>
<dbReference type="Gene3D" id="3.30.9.10">
    <property type="entry name" value="D-Amino Acid Oxidase, subunit A, domain 2"/>
    <property type="match status" value="1"/>
</dbReference>
<keyword evidence="1 3" id="KW-0560">Oxidoreductase</keyword>
<dbReference type="InterPro" id="IPR006076">
    <property type="entry name" value="FAD-dep_OxRdtase"/>
</dbReference>
<dbReference type="PANTHER" id="PTHR13847">
    <property type="entry name" value="SARCOSINE DEHYDROGENASE-RELATED"/>
    <property type="match status" value="1"/>
</dbReference>
<dbReference type="Pfam" id="PF01266">
    <property type="entry name" value="DAO"/>
    <property type="match status" value="1"/>
</dbReference>
<dbReference type="Gene3D" id="3.50.50.60">
    <property type="entry name" value="FAD/NAD(P)-binding domain"/>
    <property type="match status" value="1"/>
</dbReference>
<dbReference type="EMBL" id="JBEPSH010000001">
    <property type="protein sequence ID" value="MET4575479.1"/>
    <property type="molecule type" value="Genomic_DNA"/>
</dbReference>
<name>A0ABV2Q393_9BURK</name>
<keyword evidence="4" id="KW-1185">Reference proteome</keyword>
<accession>A0ABV2Q393</accession>
<dbReference type="RefSeq" id="WP_354440943.1">
    <property type="nucleotide sequence ID" value="NZ_JBEPSH010000001.1"/>
</dbReference>
<reference evidence="3 4" key="1">
    <citation type="submission" date="2024-06" db="EMBL/GenBank/DDBJ databases">
        <title>Sorghum-associated microbial communities from plants grown in Nebraska, USA.</title>
        <authorList>
            <person name="Schachtman D."/>
        </authorList>
    </citation>
    <scope>NUCLEOTIDE SEQUENCE [LARGE SCALE GENOMIC DNA]</scope>
    <source>
        <strain evidence="3 4">2709</strain>
    </source>
</reference>
<evidence type="ECO:0000256" key="1">
    <source>
        <dbReference type="ARBA" id="ARBA00023002"/>
    </source>
</evidence>
<sequence>MSSTQRFDAIVVGGGLMGTSAALHLRKFHGMSVALLERGYVGAQASGVNFGHVRRQGRFLPQLPLAHRSRRIWGALAELVGHDCEFLPSGSLKLAFAEEEMAKLVSYAQEAKHWGLEIQVLGAAELRADYPWLNPEVLGGTRVPDDGHANPRLVTPAFGRASQALGVVVRESCEVLAIDHDPSGFRVHAADGQTFLAPRLLNTAGAWGNRIAAWFGEAAPLEIKGPLMAVTEPLPYFLAPALGSGNGPCYLRQVQRGNVIWGGGRWSQPQLEPPRAKADAEHLTKQFEDIVRLVPALRGAQVIRTWSGVEAYVADGIPVMGPSATTPGLFHAYGFCGHGFQLGPAVGAVAAEYLANGESETPIAPFSIDRFTGAAASVGEVHEHED</sequence>
<organism evidence="3 4">
    <name type="scientific">Ottowia thiooxydans</name>
    <dbReference type="NCBI Taxonomy" id="219182"/>
    <lineage>
        <taxon>Bacteria</taxon>
        <taxon>Pseudomonadati</taxon>
        <taxon>Pseudomonadota</taxon>
        <taxon>Betaproteobacteria</taxon>
        <taxon>Burkholderiales</taxon>
        <taxon>Comamonadaceae</taxon>
        <taxon>Ottowia</taxon>
    </lineage>
</organism>